<dbReference type="AlphaFoldDB" id="A0A9D2MEH0"/>
<reference evidence="1" key="1">
    <citation type="journal article" date="2021" name="PeerJ">
        <title>Extensive microbial diversity within the chicken gut microbiome revealed by metagenomics and culture.</title>
        <authorList>
            <person name="Gilroy R."/>
            <person name="Ravi A."/>
            <person name="Getino M."/>
            <person name="Pursley I."/>
            <person name="Horton D.L."/>
            <person name="Alikhan N.F."/>
            <person name="Baker D."/>
            <person name="Gharbi K."/>
            <person name="Hall N."/>
            <person name="Watson M."/>
            <person name="Adriaenssens E.M."/>
            <person name="Foster-Nyarko E."/>
            <person name="Jarju S."/>
            <person name="Secka A."/>
            <person name="Antonio M."/>
            <person name="Oren A."/>
            <person name="Chaudhuri R.R."/>
            <person name="La Ragione R."/>
            <person name="Hildebrand F."/>
            <person name="Pallen M.J."/>
        </authorList>
    </citation>
    <scope>NUCLEOTIDE SEQUENCE</scope>
    <source>
        <strain evidence="1">ChiHjej9B8-13557</strain>
    </source>
</reference>
<evidence type="ECO:0000313" key="1">
    <source>
        <dbReference type="EMBL" id="HJB58699.1"/>
    </source>
</evidence>
<proteinExistence type="predicted"/>
<dbReference type="SUPFAM" id="SSF53850">
    <property type="entry name" value="Periplasmic binding protein-like II"/>
    <property type="match status" value="1"/>
</dbReference>
<reference evidence="1" key="2">
    <citation type="submission" date="2021-04" db="EMBL/GenBank/DDBJ databases">
        <authorList>
            <person name="Gilroy R."/>
        </authorList>
    </citation>
    <scope>NUCLEOTIDE SEQUENCE</scope>
    <source>
        <strain evidence="1">ChiHjej9B8-13557</strain>
    </source>
</reference>
<sequence>NVFMSNEDTETVSELETDLSTYMNTCKADWIMNGMADGAWEEYLGMLEEYRLSDYLAIMQKYLDAYYA</sequence>
<accession>A0A9D2MEH0</accession>
<name>A0A9D2MEH0_9FIRM</name>
<dbReference type="Gene3D" id="3.40.190.10">
    <property type="entry name" value="Periplasmic binding protein-like II"/>
    <property type="match status" value="1"/>
</dbReference>
<comment type="caution">
    <text evidence="1">The sequence shown here is derived from an EMBL/GenBank/DDBJ whole genome shotgun (WGS) entry which is preliminary data.</text>
</comment>
<dbReference type="EMBL" id="DWXX01000062">
    <property type="protein sequence ID" value="HJB58699.1"/>
    <property type="molecule type" value="Genomic_DNA"/>
</dbReference>
<organism evidence="1 2">
    <name type="scientific">Candidatus Faecalibacterium faecipullorum</name>
    <dbReference type="NCBI Taxonomy" id="2838578"/>
    <lineage>
        <taxon>Bacteria</taxon>
        <taxon>Bacillati</taxon>
        <taxon>Bacillota</taxon>
        <taxon>Clostridia</taxon>
        <taxon>Eubacteriales</taxon>
        <taxon>Oscillospiraceae</taxon>
        <taxon>Faecalibacterium</taxon>
    </lineage>
</organism>
<protein>
    <submittedName>
        <fullName evidence="1">ABC transporter substrate-binding protein</fullName>
    </submittedName>
</protein>
<gene>
    <name evidence="1" type="ORF">H9771_03405</name>
</gene>
<dbReference type="Proteomes" id="UP000824211">
    <property type="component" value="Unassembled WGS sequence"/>
</dbReference>
<evidence type="ECO:0000313" key="2">
    <source>
        <dbReference type="Proteomes" id="UP000824211"/>
    </source>
</evidence>
<feature type="non-terminal residue" evidence="1">
    <location>
        <position position="1"/>
    </location>
</feature>